<organism evidence="6 7">
    <name type="scientific">Leucobacter komagatae</name>
    <dbReference type="NCBI Taxonomy" id="55969"/>
    <lineage>
        <taxon>Bacteria</taxon>
        <taxon>Bacillati</taxon>
        <taxon>Actinomycetota</taxon>
        <taxon>Actinomycetes</taxon>
        <taxon>Micrococcales</taxon>
        <taxon>Microbacteriaceae</taxon>
        <taxon>Leucobacter</taxon>
    </lineage>
</organism>
<evidence type="ECO:0000313" key="6">
    <source>
        <dbReference type="EMBL" id="KIP53581.1"/>
    </source>
</evidence>
<reference evidence="6 7" key="1">
    <citation type="submission" date="2015-01" db="EMBL/GenBank/DDBJ databases">
        <title>Draft genome sequence of Leucobacter komagatae strain VKM ST2845.</title>
        <authorList>
            <person name="Karlyshev A.V."/>
            <person name="Kudryashova E.B."/>
        </authorList>
    </citation>
    <scope>NUCLEOTIDE SEQUENCE [LARGE SCALE GENOMIC DNA]</scope>
    <source>
        <strain evidence="6 7">VKM ST2845</strain>
    </source>
</reference>
<dbReference type="GO" id="GO:0003700">
    <property type="term" value="F:DNA-binding transcription factor activity"/>
    <property type="evidence" value="ECO:0007669"/>
    <property type="project" value="TreeGrafter"/>
</dbReference>
<dbReference type="OrthoDB" id="329481at2"/>
<dbReference type="GO" id="GO:0045892">
    <property type="term" value="P:negative regulation of DNA-templated transcription"/>
    <property type="evidence" value="ECO:0007669"/>
    <property type="project" value="InterPro"/>
</dbReference>
<keyword evidence="3" id="KW-0804">Transcription</keyword>
<dbReference type="InterPro" id="IPR009057">
    <property type="entry name" value="Homeodomain-like_sf"/>
</dbReference>
<evidence type="ECO:0000313" key="7">
    <source>
        <dbReference type="Proteomes" id="UP000032120"/>
    </source>
</evidence>
<dbReference type="PROSITE" id="PS50977">
    <property type="entry name" value="HTH_TETR_2"/>
    <property type="match status" value="1"/>
</dbReference>
<evidence type="ECO:0000256" key="2">
    <source>
        <dbReference type="ARBA" id="ARBA00023125"/>
    </source>
</evidence>
<proteinExistence type="predicted"/>
<dbReference type="SUPFAM" id="SSF48498">
    <property type="entry name" value="Tetracyclin repressor-like, C-terminal domain"/>
    <property type="match status" value="1"/>
</dbReference>
<evidence type="ECO:0000256" key="1">
    <source>
        <dbReference type="ARBA" id="ARBA00023015"/>
    </source>
</evidence>
<dbReference type="SUPFAM" id="SSF46689">
    <property type="entry name" value="Homeodomain-like"/>
    <property type="match status" value="1"/>
</dbReference>
<dbReference type="PANTHER" id="PTHR30055:SF151">
    <property type="entry name" value="TRANSCRIPTIONAL REGULATORY PROTEIN"/>
    <property type="match status" value="1"/>
</dbReference>
<evidence type="ECO:0000259" key="5">
    <source>
        <dbReference type="PROSITE" id="PS50977"/>
    </source>
</evidence>
<sequence length="246" mass="26078">MESGTQSRRERPAKPALSRSWIISATIDIMRTEGLEKATMRRVAQELDTGPASLYVYVANTAELHSAVLDELIGSLPESGPSGSWAERLEELLGSYAEVLFTYPGLARSALVIRPSGPNAFGLYDRVLGLLLEGGIAPERAAWGVDLLLLYVTANAAEHSAPTPSEVDTQRDEPAEQAALAEALASVDPQKTPHVAAHMEAVLSGSPAQRVAWAIHALLAGIAATPTPPVIAGGDSHYDQNIRTAL</sequence>
<dbReference type="Gene3D" id="1.10.357.10">
    <property type="entry name" value="Tetracycline Repressor, domain 2"/>
    <property type="match status" value="1"/>
</dbReference>
<dbReference type="RefSeq" id="WP_042542863.1">
    <property type="nucleotide sequence ID" value="NZ_JXSQ01000002.1"/>
</dbReference>
<dbReference type="AlphaFoldDB" id="A0A0D0I1H2"/>
<feature type="DNA-binding region" description="H-T-H motif" evidence="4">
    <location>
        <begin position="39"/>
        <end position="58"/>
    </location>
</feature>
<dbReference type="InterPro" id="IPR001647">
    <property type="entry name" value="HTH_TetR"/>
</dbReference>
<keyword evidence="2 4" id="KW-0238">DNA-binding</keyword>
<evidence type="ECO:0000256" key="3">
    <source>
        <dbReference type="ARBA" id="ARBA00023163"/>
    </source>
</evidence>
<keyword evidence="7" id="KW-1185">Reference proteome</keyword>
<name>A0A0D0I1H2_9MICO</name>
<dbReference type="InterPro" id="IPR050109">
    <property type="entry name" value="HTH-type_TetR-like_transc_reg"/>
</dbReference>
<accession>A0A0D0I1H2</accession>
<comment type="caution">
    <text evidence="6">The sequence shown here is derived from an EMBL/GenBank/DDBJ whole genome shotgun (WGS) entry which is preliminary data.</text>
</comment>
<keyword evidence="1" id="KW-0805">Transcription regulation</keyword>
<gene>
    <name evidence="6" type="ORF">SD72_02680</name>
</gene>
<evidence type="ECO:0000256" key="4">
    <source>
        <dbReference type="PROSITE-ProRule" id="PRU00335"/>
    </source>
</evidence>
<dbReference type="InterPro" id="IPR036271">
    <property type="entry name" value="Tet_transcr_reg_TetR-rel_C_sf"/>
</dbReference>
<dbReference type="Pfam" id="PF02909">
    <property type="entry name" value="TetR_C_1"/>
    <property type="match status" value="1"/>
</dbReference>
<protein>
    <submittedName>
        <fullName evidence="6">TetR family transcriptional regulator</fullName>
    </submittedName>
</protein>
<dbReference type="EMBL" id="JXSQ01000002">
    <property type="protein sequence ID" value="KIP53581.1"/>
    <property type="molecule type" value="Genomic_DNA"/>
</dbReference>
<dbReference type="InterPro" id="IPR004111">
    <property type="entry name" value="Repressor_TetR_C"/>
</dbReference>
<dbReference type="Pfam" id="PF00440">
    <property type="entry name" value="TetR_N"/>
    <property type="match status" value="1"/>
</dbReference>
<feature type="domain" description="HTH tetR-type" evidence="5">
    <location>
        <begin position="16"/>
        <end position="76"/>
    </location>
</feature>
<dbReference type="PANTHER" id="PTHR30055">
    <property type="entry name" value="HTH-TYPE TRANSCRIPTIONAL REGULATOR RUTR"/>
    <property type="match status" value="1"/>
</dbReference>
<dbReference type="Proteomes" id="UP000032120">
    <property type="component" value="Unassembled WGS sequence"/>
</dbReference>
<dbReference type="GO" id="GO:0000976">
    <property type="term" value="F:transcription cis-regulatory region binding"/>
    <property type="evidence" value="ECO:0007669"/>
    <property type="project" value="TreeGrafter"/>
</dbReference>